<dbReference type="EMBL" id="CM039430">
    <property type="protein sequence ID" value="KAI4344617.1"/>
    <property type="molecule type" value="Genomic_DNA"/>
</dbReference>
<evidence type="ECO:0000313" key="1">
    <source>
        <dbReference type="EMBL" id="KAI4344617.1"/>
    </source>
</evidence>
<organism evidence="1 2">
    <name type="scientific">Bauhinia variegata</name>
    <name type="common">Purple orchid tree</name>
    <name type="synonym">Phanera variegata</name>
    <dbReference type="NCBI Taxonomy" id="167791"/>
    <lineage>
        <taxon>Eukaryota</taxon>
        <taxon>Viridiplantae</taxon>
        <taxon>Streptophyta</taxon>
        <taxon>Embryophyta</taxon>
        <taxon>Tracheophyta</taxon>
        <taxon>Spermatophyta</taxon>
        <taxon>Magnoliopsida</taxon>
        <taxon>eudicotyledons</taxon>
        <taxon>Gunneridae</taxon>
        <taxon>Pentapetalae</taxon>
        <taxon>rosids</taxon>
        <taxon>fabids</taxon>
        <taxon>Fabales</taxon>
        <taxon>Fabaceae</taxon>
        <taxon>Cercidoideae</taxon>
        <taxon>Cercideae</taxon>
        <taxon>Bauhiniinae</taxon>
        <taxon>Bauhinia</taxon>
    </lineage>
</organism>
<dbReference type="Proteomes" id="UP000828941">
    <property type="component" value="Chromosome 5"/>
</dbReference>
<gene>
    <name evidence="1" type="ORF">L6164_011822</name>
</gene>
<protein>
    <submittedName>
        <fullName evidence="1">Uncharacterized protein</fullName>
    </submittedName>
</protein>
<reference evidence="1 2" key="1">
    <citation type="journal article" date="2022" name="DNA Res.">
        <title>Chromosomal-level genome assembly of the orchid tree Bauhinia variegata (Leguminosae; Cercidoideae) supports the allotetraploid origin hypothesis of Bauhinia.</title>
        <authorList>
            <person name="Zhong Y."/>
            <person name="Chen Y."/>
            <person name="Zheng D."/>
            <person name="Pang J."/>
            <person name="Liu Y."/>
            <person name="Luo S."/>
            <person name="Meng S."/>
            <person name="Qian L."/>
            <person name="Wei D."/>
            <person name="Dai S."/>
            <person name="Zhou R."/>
        </authorList>
    </citation>
    <scope>NUCLEOTIDE SEQUENCE [LARGE SCALE GENOMIC DNA]</scope>
    <source>
        <strain evidence="1">BV-YZ2020</strain>
    </source>
</reference>
<keyword evidence="2" id="KW-1185">Reference proteome</keyword>
<sequence length="254" mass="27542">MATSISRSSTVRSLPPPSPKSPPEYPDLYGKRREMARVQMLEREISFLEEELKSVQGLQPASRCCKEVAEFVLANSDPLLPTTKKSRRSCRFWKWLWYHYLVMLLDAYIYNCQAAVAGLVIASHALVPPSVAPYQNGNVALVLSQIAVKIAVKIAAAIAIAQTVVVSQVVLFLGVLLVRAPLAPLANPHHAALANAQHHAALVLAALVVAVQSCACVAAVQSPVGILAVGVVSIFFLEKKEKKNLKLLSSKLYL</sequence>
<proteinExistence type="predicted"/>
<accession>A0ACB9P7W2</accession>
<evidence type="ECO:0000313" key="2">
    <source>
        <dbReference type="Proteomes" id="UP000828941"/>
    </source>
</evidence>
<comment type="caution">
    <text evidence="1">The sequence shown here is derived from an EMBL/GenBank/DDBJ whole genome shotgun (WGS) entry which is preliminary data.</text>
</comment>
<name>A0ACB9P7W2_BAUVA</name>